<feature type="transmembrane region" description="Helical" evidence="6">
    <location>
        <begin position="12"/>
        <end position="29"/>
    </location>
</feature>
<name>A0A2N7JJ47_VIBSP</name>
<feature type="transmembrane region" description="Helical" evidence="6">
    <location>
        <begin position="167"/>
        <end position="187"/>
    </location>
</feature>
<evidence type="ECO:0008006" key="9">
    <source>
        <dbReference type="Google" id="ProtNLM"/>
    </source>
</evidence>
<dbReference type="EMBL" id="MCZF01000304">
    <property type="protein sequence ID" value="PMM40271.1"/>
    <property type="molecule type" value="Genomic_DNA"/>
</dbReference>
<evidence type="ECO:0000256" key="4">
    <source>
        <dbReference type="ARBA" id="ARBA00022989"/>
    </source>
</evidence>
<evidence type="ECO:0000256" key="2">
    <source>
        <dbReference type="ARBA" id="ARBA00022475"/>
    </source>
</evidence>
<feature type="transmembrane region" description="Helical" evidence="6">
    <location>
        <begin position="108"/>
        <end position="129"/>
    </location>
</feature>
<evidence type="ECO:0000256" key="5">
    <source>
        <dbReference type="ARBA" id="ARBA00023136"/>
    </source>
</evidence>
<dbReference type="InterPro" id="IPR050833">
    <property type="entry name" value="Poly_Biosynth_Transport"/>
</dbReference>
<comment type="subcellular location">
    <subcellularLocation>
        <location evidence="1">Cell membrane</location>
        <topology evidence="1">Multi-pass membrane protein</topology>
    </subcellularLocation>
</comment>
<keyword evidence="3 6" id="KW-0812">Transmembrane</keyword>
<feature type="transmembrane region" description="Helical" evidence="6">
    <location>
        <begin position="76"/>
        <end position="102"/>
    </location>
</feature>
<dbReference type="PANTHER" id="PTHR30250:SF11">
    <property type="entry name" value="O-ANTIGEN TRANSPORTER-RELATED"/>
    <property type="match status" value="1"/>
</dbReference>
<evidence type="ECO:0000256" key="1">
    <source>
        <dbReference type="ARBA" id="ARBA00004651"/>
    </source>
</evidence>
<comment type="caution">
    <text evidence="7">The sequence shown here is derived from an EMBL/GenBank/DDBJ whole genome shotgun (WGS) entry which is preliminary data.</text>
</comment>
<sequence length="404" mass="44245">MSGLIKQGIQLGSLKVTGAIGALLVNLLLVRLYQPELIGRYFISLGILVFLSQVATLGGGRLLVKNIAASDDLKEKYCSISAVFILSLLGSLLCSGLYFGVLVRLLDFTVRLGLFEIYAMSLFYLTIAIFQAHNKAPLGAFFQFVLQPFLFVVLVLTIPAYSLIELYLFSVVVTLVIALGYLIKIGAIGFSRMSVTELNKTFKSTLPYLSIMSLGLAVTHLALPFSSFWLDDKSIAVMGVIARLMNVFFFVVVGARILLLPRFTKAVSLKDSKAVLKLCYAGAVFPAVTMLFGVMIIFIFSEKIMTLFGGEYVPFHELLVYSSLLLIPAAFCGWTESFLIAQNKLGYITISTVMSALFVFVLLAVLTINYGVWGAVLASIGGKTIYTLFTAYFAYKFQSGVNKS</sequence>
<feature type="transmembrane region" description="Helical" evidence="6">
    <location>
        <begin position="41"/>
        <end position="64"/>
    </location>
</feature>
<accession>A0A2N7JJ47</accession>
<dbReference type="PANTHER" id="PTHR30250">
    <property type="entry name" value="PST FAMILY PREDICTED COLANIC ACID TRANSPORTER"/>
    <property type="match status" value="1"/>
</dbReference>
<keyword evidence="5 6" id="KW-0472">Membrane</keyword>
<feature type="transmembrane region" description="Helical" evidence="6">
    <location>
        <begin position="347"/>
        <end position="366"/>
    </location>
</feature>
<feature type="transmembrane region" description="Helical" evidence="6">
    <location>
        <begin position="208"/>
        <end position="229"/>
    </location>
</feature>
<dbReference type="Proteomes" id="UP000235533">
    <property type="component" value="Unassembled WGS sequence"/>
</dbReference>
<feature type="transmembrane region" description="Helical" evidence="6">
    <location>
        <begin position="372"/>
        <end position="395"/>
    </location>
</feature>
<protein>
    <recommendedName>
        <fullName evidence="9">Polysaccharide biosynthesis protein C-terminal domain-containing protein</fullName>
    </recommendedName>
</protein>
<keyword evidence="4 6" id="KW-1133">Transmembrane helix</keyword>
<proteinExistence type="predicted"/>
<feature type="transmembrane region" description="Helical" evidence="6">
    <location>
        <begin position="278"/>
        <end position="300"/>
    </location>
</feature>
<evidence type="ECO:0000256" key="6">
    <source>
        <dbReference type="SAM" id="Phobius"/>
    </source>
</evidence>
<dbReference type="AlphaFoldDB" id="A0A2N7JJ47"/>
<evidence type="ECO:0000313" key="8">
    <source>
        <dbReference type="Proteomes" id="UP000235533"/>
    </source>
</evidence>
<dbReference type="GO" id="GO:0005886">
    <property type="term" value="C:plasma membrane"/>
    <property type="evidence" value="ECO:0007669"/>
    <property type="project" value="UniProtKB-SubCell"/>
</dbReference>
<gene>
    <name evidence="7" type="ORF">BCT54_12690</name>
</gene>
<evidence type="ECO:0000313" key="7">
    <source>
        <dbReference type="EMBL" id="PMM40271.1"/>
    </source>
</evidence>
<feature type="transmembrane region" description="Helical" evidence="6">
    <location>
        <begin position="320"/>
        <end position="340"/>
    </location>
</feature>
<feature type="transmembrane region" description="Helical" evidence="6">
    <location>
        <begin position="235"/>
        <end position="258"/>
    </location>
</feature>
<keyword evidence="2" id="KW-1003">Cell membrane</keyword>
<evidence type="ECO:0000256" key="3">
    <source>
        <dbReference type="ARBA" id="ARBA00022692"/>
    </source>
</evidence>
<organism evidence="7 8">
    <name type="scientific">Vibrio splendidus</name>
    <dbReference type="NCBI Taxonomy" id="29497"/>
    <lineage>
        <taxon>Bacteria</taxon>
        <taxon>Pseudomonadati</taxon>
        <taxon>Pseudomonadota</taxon>
        <taxon>Gammaproteobacteria</taxon>
        <taxon>Vibrionales</taxon>
        <taxon>Vibrionaceae</taxon>
        <taxon>Vibrio</taxon>
    </lineage>
</organism>
<feature type="transmembrane region" description="Helical" evidence="6">
    <location>
        <begin position="141"/>
        <end position="161"/>
    </location>
</feature>
<reference evidence="8" key="1">
    <citation type="submission" date="2016-07" db="EMBL/GenBank/DDBJ databases">
        <title>Nontailed viruses are major unrecognized killers of bacteria in the ocean.</title>
        <authorList>
            <person name="Kauffman K."/>
            <person name="Hussain F."/>
            <person name="Yang J."/>
            <person name="Arevalo P."/>
            <person name="Brown J."/>
            <person name="Cutler M."/>
            <person name="Kelly L."/>
            <person name="Polz M.F."/>
        </authorList>
    </citation>
    <scope>NUCLEOTIDE SEQUENCE [LARGE SCALE GENOMIC DNA]</scope>
    <source>
        <strain evidence="8">10N.261.48.B5</strain>
    </source>
</reference>